<evidence type="ECO:0000256" key="3">
    <source>
        <dbReference type="ARBA" id="ARBA00022606"/>
    </source>
</evidence>
<feature type="repeat" description="ANK" evidence="11">
    <location>
        <begin position="167"/>
        <end position="190"/>
    </location>
</feature>
<evidence type="ECO:0000259" key="14">
    <source>
        <dbReference type="Pfam" id="PF00520"/>
    </source>
</evidence>
<dbReference type="SMART" id="SM00248">
    <property type="entry name" value="ANK"/>
    <property type="match status" value="6"/>
</dbReference>
<dbReference type="PANTHER" id="PTHR47143">
    <property type="entry name" value="TRANSIENT RECEPTOR POTENTIAL CATION CHANNEL PROTEIN PAINLESS"/>
    <property type="match status" value="1"/>
</dbReference>
<keyword evidence="12" id="KW-0175">Coiled coil</keyword>
<evidence type="ECO:0000256" key="12">
    <source>
        <dbReference type="SAM" id="Coils"/>
    </source>
</evidence>
<keyword evidence="9 13" id="KW-0472">Membrane</keyword>
<keyword evidence="4 13" id="KW-0812">Transmembrane</keyword>
<comment type="caution">
    <text evidence="15">The sequence shown here is derived from an EMBL/GenBank/DDBJ whole genome shotgun (WGS) entry which is preliminary data.</text>
</comment>
<dbReference type="PROSITE" id="PS50297">
    <property type="entry name" value="ANK_REP_REGION"/>
    <property type="match status" value="4"/>
</dbReference>
<evidence type="ECO:0000256" key="4">
    <source>
        <dbReference type="ARBA" id="ARBA00022692"/>
    </source>
</evidence>
<reference evidence="15" key="1">
    <citation type="submission" date="2019-11" db="EMBL/GenBank/DDBJ databases">
        <title>The nuclear and mitochondrial genomes of Frieseomelitta varia - a highly eusocial stingless bee (Meliponini) with a permanently sterile worker caste.</title>
        <authorList>
            <person name="Freitas F.C.P."/>
            <person name="Lourenco A.P."/>
            <person name="Nunes F.M.F."/>
            <person name="Paschoal A.R."/>
            <person name="Abreu F.C.P."/>
            <person name="Barbin F.O."/>
            <person name="Bataglia L."/>
            <person name="Cardoso-Junior C.A.M."/>
            <person name="Cervoni M.S."/>
            <person name="Silva S.R."/>
            <person name="Dalarmi F."/>
            <person name="Del Lama M.A."/>
            <person name="Depintor T.S."/>
            <person name="Ferreira K.M."/>
            <person name="Goria P.S."/>
            <person name="Jaskot M.C."/>
            <person name="Lago D.C."/>
            <person name="Luna-Lucena D."/>
            <person name="Moda L.M."/>
            <person name="Nascimento L."/>
            <person name="Pedrino M."/>
            <person name="Rabico F.O."/>
            <person name="Sanches F.C."/>
            <person name="Santos D.E."/>
            <person name="Santos C.G."/>
            <person name="Vieira J."/>
            <person name="Lopes T.F."/>
            <person name="Barchuk A.R."/>
            <person name="Hartfelder K."/>
            <person name="Simoes Z.L.P."/>
            <person name="Bitondi M.M.G."/>
            <person name="Pinheiro D.G."/>
        </authorList>
    </citation>
    <scope>NUCLEOTIDE SEQUENCE</scope>
    <source>
        <strain evidence="15">USP_RPSP 00005682</strain>
        <tissue evidence="15">Whole individual</tissue>
    </source>
</reference>
<evidence type="ECO:0000256" key="13">
    <source>
        <dbReference type="SAM" id="Phobius"/>
    </source>
</evidence>
<keyword evidence="2" id="KW-0813">Transport</keyword>
<gene>
    <name evidence="15" type="ORF">E2986_04275</name>
</gene>
<proteinExistence type="predicted"/>
<keyword evidence="5" id="KW-0677">Repeat</keyword>
<accession>A0A833RP26</accession>
<organism evidence="15 16">
    <name type="scientific">Frieseomelitta varia</name>
    <dbReference type="NCBI Taxonomy" id="561572"/>
    <lineage>
        <taxon>Eukaryota</taxon>
        <taxon>Metazoa</taxon>
        <taxon>Ecdysozoa</taxon>
        <taxon>Arthropoda</taxon>
        <taxon>Hexapoda</taxon>
        <taxon>Insecta</taxon>
        <taxon>Pterygota</taxon>
        <taxon>Neoptera</taxon>
        <taxon>Endopterygota</taxon>
        <taxon>Hymenoptera</taxon>
        <taxon>Apocrita</taxon>
        <taxon>Aculeata</taxon>
        <taxon>Apoidea</taxon>
        <taxon>Anthophila</taxon>
        <taxon>Apidae</taxon>
        <taxon>Frieseomelitta</taxon>
    </lineage>
</organism>
<dbReference type="AlphaFoldDB" id="A0A833RP26"/>
<evidence type="ECO:0000313" key="15">
    <source>
        <dbReference type="EMBL" id="KAF3419985.1"/>
    </source>
</evidence>
<feature type="repeat" description="ANK" evidence="11">
    <location>
        <begin position="134"/>
        <end position="166"/>
    </location>
</feature>
<evidence type="ECO:0000256" key="11">
    <source>
        <dbReference type="PROSITE-ProRule" id="PRU00023"/>
    </source>
</evidence>
<evidence type="ECO:0000313" key="16">
    <source>
        <dbReference type="Proteomes" id="UP000655588"/>
    </source>
</evidence>
<dbReference type="InterPro" id="IPR036770">
    <property type="entry name" value="Ankyrin_rpt-contain_sf"/>
</dbReference>
<evidence type="ECO:0000256" key="2">
    <source>
        <dbReference type="ARBA" id="ARBA00022448"/>
    </source>
</evidence>
<feature type="transmembrane region" description="Helical" evidence="13">
    <location>
        <begin position="581"/>
        <end position="598"/>
    </location>
</feature>
<dbReference type="GO" id="GO:0034703">
    <property type="term" value="C:cation channel complex"/>
    <property type="evidence" value="ECO:0007669"/>
    <property type="project" value="UniProtKB-ARBA"/>
</dbReference>
<dbReference type="Gene3D" id="1.25.40.20">
    <property type="entry name" value="Ankyrin repeat-containing domain"/>
    <property type="match status" value="2"/>
</dbReference>
<dbReference type="InterPro" id="IPR005821">
    <property type="entry name" value="Ion_trans_dom"/>
</dbReference>
<feature type="domain" description="Ion transport" evidence="14">
    <location>
        <begin position="522"/>
        <end position="710"/>
    </location>
</feature>
<feature type="transmembrane region" description="Helical" evidence="13">
    <location>
        <begin position="618"/>
        <end position="640"/>
    </location>
</feature>
<evidence type="ECO:0000256" key="8">
    <source>
        <dbReference type="ARBA" id="ARBA00023065"/>
    </source>
</evidence>
<keyword evidence="6 13" id="KW-1133">Transmembrane helix</keyword>
<sequence>MDPEEESLQMHLLHSYTTNSAKSQAIYKLLLDYLRTKNFRHFKCLVEQNLRKQPSIININYAYPNRSNETCLDIACKNGLPEFVKFLLEKGAKINRVNEIHNRGPIHFATENGHTDVLSILLDESTINPNLEAGQQTALHMAVKKNDLNCALLLLEKGASPNIPNNKGLTALHMAGMKGQKDMVNLILEKTRHALNLDIYKDYNNQTTRQVLEKKLPNLQLPLVEKRGVNIHDLKYYLNANDEINFLRCLEMIQDDVVNDEAEDLIEMAVQKDLKDAVVTLLKRTRGIGCNLEKAASLAVQQGSPDILRELLETDVDVNNLLLDACLELGIPTKEGSGYMDNRLECLNLILERENVDVRCTDSKGNTPLHYAARADCREAVTLLLEKGSYIGHMNNFGVPPVADISVSTLSQYFDSCIQAKKERTNEYTIEFDYKCLMPHDNYNVAKNTINQREMDWLETYIEASSVVFFFIPKMTSDKIHPVSKLRLLHFVLSSIEYITYVATDSQISANSSESVDKDMKESTSIYVLRVLTGITTALLAFREILQLLSSPCHYVSSLENWIEIALIVLGFVMLNNASTQAAAITILLSAWEMVILIGKHPRMSTGIEMFKTVSFNFVRFLLLYAFLILAFAFAFFTLFKDGSDSNFPDPGHSLFKTIIMLTGEFDANDIPFVSHPILSHLVFILFVFLIAIVLFNLLNGLAVSDTAEILGKAELIGLISRIQVLAYIENLAVQVPFIYRTQCSICCSYLHSWRYNPLAFLVQKVLLFPSYLINGKLSVKPYDILEAYGNKLYHNVKSDKGSRDKVFSNFKMDPYITKQAKNILTERGRESDNEKMFSKLEKLEKRLATMEIILDSIKQKIENNNFNLEEADGN</sequence>
<protein>
    <recommendedName>
        <fullName evidence="14">Ion transport domain-containing protein</fullName>
    </recommendedName>
</protein>
<evidence type="ECO:0000256" key="10">
    <source>
        <dbReference type="ARBA" id="ARBA00023303"/>
    </source>
</evidence>
<dbReference type="Pfam" id="PF00520">
    <property type="entry name" value="Ion_trans"/>
    <property type="match status" value="1"/>
</dbReference>
<evidence type="ECO:0000256" key="9">
    <source>
        <dbReference type="ARBA" id="ARBA00023136"/>
    </source>
</evidence>
<dbReference type="PANTHER" id="PTHR47143:SF4">
    <property type="entry name" value="TRANSIENT RECEPTOR POTENTIAL CATION CHANNEL PROTEIN PAINLESS"/>
    <property type="match status" value="1"/>
</dbReference>
<keyword evidence="8" id="KW-0406">Ion transport</keyword>
<dbReference type="Pfam" id="PF12796">
    <property type="entry name" value="Ank_2"/>
    <property type="match status" value="2"/>
</dbReference>
<name>A0A833RP26_9HYME</name>
<keyword evidence="10" id="KW-0407">Ion channel</keyword>
<evidence type="ECO:0000256" key="1">
    <source>
        <dbReference type="ARBA" id="ARBA00004141"/>
    </source>
</evidence>
<feature type="coiled-coil region" evidence="12">
    <location>
        <begin position="834"/>
        <end position="861"/>
    </location>
</feature>
<dbReference type="SUPFAM" id="SSF48403">
    <property type="entry name" value="Ankyrin repeat"/>
    <property type="match status" value="2"/>
</dbReference>
<comment type="subcellular location">
    <subcellularLocation>
        <location evidence="1">Membrane</location>
        <topology evidence="1">Multi-pass membrane protein</topology>
    </subcellularLocation>
</comment>
<evidence type="ECO:0000256" key="7">
    <source>
        <dbReference type="ARBA" id="ARBA00023043"/>
    </source>
</evidence>
<dbReference type="EMBL" id="WNWW01001020">
    <property type="protein sequence ID" value="KAF3419985.1"/>
    <property type="molecule type" value="Genomic_DNA"/>
</dbReference>
<evidence type="ECO:0000256" key="5">
    <source>
        <dbReference type="ARBA" id="ARBA00022737"/>
    </source>
</evidence>
<evidence type="ECO:0000256" key="6">
    <source>
        <dbReference type="ARBA" id="ARBA00022989"/>
    </source>
</evidence>
<dbReference type="InterPro" id="IPR002110">
    <property type="entry name" value="Ankyrin_rpt"/>
</dbReference>
<keyword evidence="7 11" id="KW-0040">ANK repeat</keyword>
<dbReference type="SUPFAM" id="SSF81324">
    <property type="entry name" value="Voltage-gated potassium channels"/>
    <property type="match status" value="1"/>
</dbReference>
<keyword evidence="16" id="KW-1185">Reference proteome</keyword>
<dbReference type="Proteomes" id="UP000655588">
    <property type="component" value="Unassembled WGS sequence"/>
</dbReference>
<keyword evidence="3" id="KW-0716">Sensory transduction</keyword>
<dbReference type="PROSITE" id="PS50088">
    <property type="entry name" value="ANK_REPEAT"/>
    <property type="match status" value="4"/>
</dbReference>
<feature type="repeat" description="ANK" evidence="11">
    <location>
        <begin position="364"/>
        <end position="396"/>
    </location>
</feature>
<dbReference type="GO" id="GO:0005216">
    <property type="term" value="F:monoatomic ion channel activity"/>
    <property type="evidence" value="ECO:0007669"/>
    <property type="project" value="InterPro"/>
</dbReference>
<feature type="transmembrane region" description="Helical" evidence="13">
    <location>
        <begin position="678"/>
        <end position="699"/>
    </location>
</feature>
<feature type="repeat" description="ANK" evidence="11">
    <location>
        <begin position="67"/>
        <end position="99"/>
    </location>
</feature>
<dbReference type="InterPro" id="IPR052076">
    <property type="entry name" value="TRP_cation_channel"/>
</dbReference>